<gene>
    <name evidence="1" type="primary">pilM</name>
    <name evidence="1" type="ORF">QWJ08_01205</name>
</gene>
<evidence type="ECO:0000313" key="1">
    <source>
        <dbReference type="EMBL" id="MDN2480043.1"/>
    </source>
</evidence>
<dbReference type="PIRSF" id="PIRSF019169">
    <property type="entry name" value="PilM"/>
    <property type="match status" value="1"/>
</dbReference>
<proteinExistence type="predicted"/>
<dbReference type="InterPro" id="IPR043129">
    <property type="entry name" value="ATPase_NBD"/>
</dbReference>
<keyword evidence="2" id="KW-1185">Reference proteome</keyword>
<organism evidence="1 2">
    <name type="scientific">Vibrio agarivorans</name>
    <dbReference type="NCBI Taxonomy" id="153622"/>
    <lineage>
        <taxon>Bacteria</taxon>
        <taxon>Pseudomonadati</taxon>
        <taxon>Pseudomonadota</taxon>
        <taxon>Gammaproteobacteria</taxon>
        <taxon>Vibrionales</taxon>
        <taxon>Vibrionaceae</taxon>
        <taxon>Vibrio</taxon>
    </lineage>
</organism>
<dbReference type="InterPro" id="IPR005883">
    <property type="entry name" value="PilM"/>
</dbReference>
<dbReference type="PANTHER" id="PTHR32432:SF3">
    <property type="entry name" value="ETHANOLAMINE UTILIZATION PROTEIN EUTJ"/>
    <property type="match status" value="1"/>
</dbReference>
<name>A0ABT7XW86_9VIBR</name>
<dbReference type="PANTHER" id="PTHR32432">
    <property type="entry name" value="CELL DIVISION PROTEIN FTSA-RELATED"/>
    <property type="match status" value="1"/>
</dbReference>
<dbReference type="EMBL" id="JAUEOZ010000001">
    <property type="protein sequence ID" value="MDN2480043.1"/>
    <property type="molecule type" value="Genomic_DNA"/>
</dbReference>
<dbReference type="NCBIfam" id="TIGR01175">
    <property type="entry name" value="pilM"/>
    <property type="match status" value="1"/>
</dbReference>
<reference evidence="1" key="1">
    <citation type="submission" date="2024-05" db="EMBL/GenBank/DDBJ databases">
        <title>Genome Sequences of Four Agar- Degrading Marine Bacteria.</title>
        <authorList>
            <person name="Phillips E.K."/>
            <person name="Shaffer J.C."/>
            <person name="Henson M.W."/>
            <person name="Temperton B."/>
            <person name="Thrash C.J."/>
            <person name="Martin M.O."/>
        </authorList>
    </citation>
    <scope>NUCLEOTIDE SEQUENCE</scope>
    <source>
        <strain evidence="1">EKP203</strain>
    </source>
</reference>
<dbReference type="Pfam" id="PF11104">
    <property type="entry name" value="PilM_2"/>
    <property type="match status" value="2"/>
</dbReference>
<dbReference type="InterPro" id="IPR050696">
    <property type="entry name" value="FtsA/MreB"/>
</dbReference>
<accession>A0ABT7XW86</accession>
<protein>
    <submittedName>
        <fullName evidence="1">Type IV pilus assembly protein PilM</fullName>
    </submittedName>
</protein>
<dbReference type="RefSeq" id="WP_289960362.1">
    <property type="nucleotide sequence ID" value="NZ_JAUEOZ010000001.1"/>
</dbReference>
<comment type="caution">
    <text evidence="1">The sequence shown here is derived from an EMBL/GenBank/DDBJ whole genome shotgun (WGS) entry which is preliminary data.</text>
</comment>
<dbReference type="SUPFAM" id="SSF53067">
    <property type="entry name" value="Actin-like ATPase domain"/>
    <property type="match status" value="1"/>
</dbReference>
<dbReference type="Proteomes" id="UP001169719">
    <property type="component" value="Unassembled WGS sequence"/>
</dbReference>
<dbReference type="Gene3D" id="3.30.420.40">
    <property type="match status" value="1"/>
</dbReference>
<evidence type="ECO:0000313" key="2">
    <source>
        <dbReference type="Proteomes" id="UP001169719"/>
    </source>
</evidence>
<sequence length="325" mass="35883">MGMSLITGIDIGRHSIKAVVVKPEKQHFTIVGFHELPVSEAVFSDNYTLNYQDSVKKLKDLKKKLPWFSQRAAIAIPDNAVISKILQIDASIEQSEQEFAIHQAFSYQSPFPIEELCLDYVSSTTPSSSATRAFQVYASKKEVIESRQTVAEKAGFKPHVMDIQAHALLNIGQYAMKKHSKSWLLVNIGHLQSTMCMAGEQAFYKDIPLGIATPSGQGKQSLSDDPLAFSRQLSERLQRQLQLLPNGREQSIDGVWLTGGGAYHALIEEQLQQAMGLPCERLAPFSLCQVKPKLSTHALDGQHQYAVALGAAIGACQWESQHHAA</sequence>